<organism evidence="8 9">
    <name type="scientific">Anaerofustis stercorihominis</name>
    <dbReference type="NCBI Taxonomy" id="214853"/>
    <lineage>
        <taxon>Bacteria</taxon>
        <taxon>Bacillati</taxon>
        <taxon>Bacillota</taxon>
        <taxon>Clostridia</taxon>
        <taxon>Eubacteriales</taxon>
        <taxon>Eubacteriaceae</taxon>
        <taxon>Anaerofustis</taxon>
    </lineage>
</organism>
<reference evidence="8 9" key="1">
    <citation type="submission" date="2018-08" db="EMBL/GenBank/DDBJ databases">
        <title>A genome reference for cultivated species of the human gut microbiota.</title>
        <authorList>
            <person name="Zou Y."/>
            <person name="Xue W."/>
            <person name="Luo G."/>
        </authorList>
    </citation>
    <scope>NUCLEOTIDE SEQUENCE [LARGE SCALE GENOMIC DNA]</scope>
    <source>
        <strain evidence="8 9">AM25-6</strain>
    </source>
</reference>
<accession>A0A3E3DWH8</accession>
<gene>
    <name evidence="8" type="ORF">DW687_09345</name>
</gene>
<keyword evidence="5 8" id="KW-0067">ATP-binding</keyword>
<evidence type="ECO:0000256" key="1">
    <source>
        <dbReference type="ARBA" id="ARBA00004202"/>
    </source>
</evidence>
<feature type="domain" description="ABC transporter" evidence="7">
    <location>
        <begin position="2"/>
        <end position="249"/>
    </location>
</feature>
<dbReference type="PROSITE" id="PS50893">
    <property type="entry name" value="ABC_TRANSPORTER_2"/>
    <property type="match status" value="1"/>
</dbReference>
<name>A0A3E3DWH8_9FIRM</name>
<evidence type="ECO:0000256" key="4">
    <source>
        <dbReference type="ARBA" id="ARBA00022741"/>
    </source>
</evidence>
<keyword evidence="6" id="KW-0472">Membrane</keyword>
<protein>
    <submittedName>
        <fullName evidence="8">ATP-binding cassette domain-containing protein</fullName>
    </submittedName>
</protein>
<evidence type="ECO:0000256" key="2">
    <source>
        <dbReference type="ARBA" id="ARBA00022448"/>
    </source>
</evidence>
<dbReference type="RefSeq" id="WP_117532553.1">
    <property type="nucleotide sequence ID" value="NZ_QUSM01000005.1"/>
</dbReference>
<dbReference type="PANTHER" id="PTHR42788:SF7">
    <property type="entry name" value="NITRATE ABC TRANSPORTER ATP-BINDING PROTEIN"/>
    <property type="match status" value="1"/>
</dbReference>
<dbReference type="PROSITE" id="PS00211">
    <property type="entry name" value="ABC_TRANSPORTER_1"/>
    <property type="match status" value="1"/>
</dbReference>
<comment type="subcellular location">
    <subcellularLocation>
        <location evidence="1">Cell membrane</location>
        <topology evidence="1">Peripheral membrane protein</topology>
    </subcellularLocation>
</comment>
<dbReference type="GO" id="GO:0005886">
    <property type="term" value="C:plasma membrane"/>
    <property type="evidence" value="ECO:0007669"/>
    <property type="project" value="UniProtKB-SubCell"/>
</dbReference>
<dbReference type="InterPro" id="IPR003593">
    <property type="entry name" value="AAA+_ATPase"/>
</dbReference>
<keyword evidence="2" id="KW-0813">Transport</keyword>
<dbReference type="InterPro" id="IPR027417">
    <property type="entry name" value="P-loop_NTPase"/>
</dbReference>
<evidence type="ECO:0000313" key="8">
    <source>
        <dbReference type="EMBL" id="RGD73553.1"/>
    </source>
</evidence>
<dbReference type="GO" id="GO:0016887">
    <property type="term" value="F:ATP hydrolysis activity"/>
    <property type="evidence" value="ECO:0007669"/>
    <property type="project" value="InterPro"/>
</dbReference>
<dbReference type="InterPro" id="IPR050166">
    <property type="entry name" value="ABC_transporter_ATP-bind"/>
</dbReference>
<dbReference type="EMBL" id="QUSM01000005">
    <property type="protein sequence ID" value="RGD73553.1"/>
    <property type="molecule type" value="Genomic_DNA"/>
</dbReference>
<dbReference type="Pfam" id="PF00005">
    <property type="entry name" value="ABC_tran"/>
    <property type="match status" value="1"/>
</dbReference>
<comment type="caution">
    <text evidence="8">The sequence shown here is derived from an EMBL/GenBank/DDBJ whole genome shotgun (WGS) entry which is preliminary data.</text>
</comment>
<evidence type="ECO:0000313" key="9">
    <source>
        <dbReference type="Proteomes" id="UP000261212"/>
    </source>
</evidence>
<keyword evidence="4" id="KW-0547">Nucleotide-binding</keyword>
<proteinExistence type="predicted"/>
<dbReference type="SUPFAM" id="SSF52540">
    <property type="entry name" value="P-loop containing nucleoside triphosphate hydrolases"/>
    <property type="match status" value="1"/>
</dbReference>
<dbReference type="Gene3D" id="3.40.50.300">
    <property type="entry name" value="P-loop containing nucleotide triphosphate hydrolases"/>
    <property type="match status" value="1"/>
</dbReference>
<evidence type="ECO:0000256" key="6">
    <source>
        <dbReference type="ARBA" id="ARBA00023136"/>
    </source>
</evidence>
<dbReference type="PANTHER" id="PTHR42788">
    <property type="entry name" value="TAURINE IMPORT ATP-BINDING PROTEIN-RELATED"/>
    <property type="match status" value="1"/>
</dbReference>
<dbReference type="GO" id="GO:0005524">
    <property type="term" value="F:ATP binding"/>
    <property type="evidence" value="ECO:0007669"/>
    <property type="project" value="UniProtKB-KW"/>
</dbReference>
<dbReference type="InterPro" id="IPR003439">
    <property type="entry name" value="ABC_transporter-like_ATP-bd"/>
</dbReference>
<evidence type="ECO:0000256" key="3">
    <source>
        <dbReference type="ARBA" id="ARBA00022475"/>
    </source>
</evidence>
<dbReference type="AlphaFoldDB" id="A0A3E3DWH8"/>
<dbReference type="InterPro" id="IPR017871">
    <property type="entry name" value="ABC_transporter-like_CS"/>
</dbReference>
<keyword evidence="3" id="KW-1003">Cell membrane</keyword>
<sequence length="259" mass="28708">MIRLEHIDKYYNIGTVNEVCLFKDFNLDINDGDFISVIGSNGSGKTSMLNLICGSLSPEKGKIILGGEDITKQKEFVRSRKIGRVYQDPSMGTCPSMTILENMSLADNKGSSYGLGLGTNKKRIGHYKELLSRLNLGLEDMLESKVGSLSGGQRQAMALLMTTMADIEFLILDEHTAALDPKTAEIIMELTDEIVREKNITTVMVTHNLRFAVEYGNRIMMMHNGNAIIDKSGSEKKSVMIDDLLERFNEISIESGNSL</sequence>
<dbReference type="Proteomes" id="UP000261212">
    <property type="component" value="Unassembled WGS sequence"/>
</dbReference>
<dbReference type="SMART" id="SM00382">
    <property type="entry name" value="AAA"/>
    <property type="match status" value="1"/>
</dbReference>
<evidence type="ECO:0000259" key="7">
    <source>
        <dbReference type="PROSITE" id="PS50893"/>
    </source>
</evidence>
<evidence type="ECO:0000256" key="5">
    <source>
        <dbReference type="ARBA" id="ARBA00022840"/>
    </source>
</evidence>